<organism evidence="2 3">
    <name type="scientific">Fulvivirga kasyanovii</name>
    <dbReference type="NCBI Taxonomy" id="396812"/>
    <lineage>
        <taxon>Bacteria</taxon>
        <taxon>Pseudomonadati</taxon>
        <taxon>Bacteroidota</taxon>
        <taxon>Cytophagia</taxon>
        <taxon>Cytophagales</taxon>
        <taxon>Fulvivirgaceae</taxon>
        <taxon>Fulvivirga</taxon>
    </lineage>
</organism>
<sequence length="255" mass="28870">MKHFLPILFLFTAHLAFSQETIFTDRPTTTDAVKLVSPGTFQIEMGYMNTRYESEGIEFKTITSPNLNIKYGLADWLEIRLLTNYLTIKTEAFNIENSMSGITPLVLSPKLKLIDQNFWIPRISLATAVSFPEPAKKEFQSEKINYGGRLLFEHVFNDRYSWSHGFGADWDDSRETTWAYSSAFSVSISDKVGAFAEIFGYFATDIPSTHSFDAGLTYLVSSSFQLDTSVGLPLNENAPDFFYSAGLAWKTNFKK</sequence>
<gene>
    <name evidence="2" type="ORF">E1163_19180</name>
</gene>
<protein>
    <submittedName>
        <fullName evidence="2">Transporter</fullName>
    </submittedName>
</protein>
<evidence type="ECO:0000313" key="2">
    <source>
        <dbReference type="EMBL" id="MTI27088.1"/>
    </source>
</evidence>
<accession>A0ABW9RSV6</accession>
<keyword evidence="3" id="KW-1185">Reference proteome</keyword>
<feature type="signal peptide" evidence="1">
    <location>
        <begin position="1"/>
        <end position="18"/>
    </location>
</feature>
<keyword evidence="1" id="KW-0732">Signal</keyword>
<dbReference type="RefSeq" id="WP_155174092.1">
    <property type="nucleotide sequence ID" value="NZ_BAAAFL010000029.1"/>
</dbReference>
<proteinExistence type="predicted"/>
<feature type="chain" id="PRO_5047071606" evidence="1">
    <location>
        <begin position="19"/>
        <end position="255"/>
    </location>
</feature>
<dbReference type="Pfam" id="PF13557">
    <property type="entry name" value="Phenol_MetA_deg"/>
    <property type="match status" value="1"/>
</dbReference>
<dbReference type="InterPro" id="IPR025737">
    <property type="entry name" value="FApF"/>
</dbReference>
<evidence type="ECO:0000313" key="3">
    <source>
        <dbReference type="Proteomes" id="UP000798808"/>
    </source>
</evidence>
<dbReference type="EMBL" id="SMLW01000611">
    <property type="protein sequence ID" value="MTI27088.1"/>
    <property type="molecule type" value="Genomic_DNA"/>
</dbReference>
<evidence type="ECO:0000256" key="1">
    <source>
        <dbReference type="SAM" id="SignalP"/>
    </source>
</evidence>
<name>A0ABW9RSV6_9BACT</name>
<comment type="caution">
    <text evidence="2">The sequence shown here is derived from an EMBL/GenBank/DDBJ whole genome shotgun (WGS) entry which is preliminary data.</text>
</comment>
<reference evidence="2 3" key="1">
    <citation type="submission" date="2019-02" db="EMBL/GenBank/DDBJ databases">
        <authorList>
            <person name="Goldberg S.R."/>
            <person name="Haltli B.A."/>
            <person name="Correa H."/>
            <person name="Russell K.G."/>
        </authorList>
    </citation>
    <scope>NUCLEOTIDE SEQUENCE [LARGE SCALE GENOMIC DNA]</scope>
    <source>
        <strain evidence="2 3">JCM 16186</strain>
    </source>
</reference>
<dbReference type="Proteomes" id="UP000798808">
    <property type="component" value="Unassembled WGS sequence"/>
</dbReference>